<name>A0A650CI28_SULOH</name>
<evidence type="ECO:0000313" key="2">
    <source>
        <dbReference type="EMBL" id="QGR17433.1"/>
    </source>
</evidence>
<evidence type="ECO:0000313" key="1">
    <source>
        <dbReference type="EMBL" id="MBB5253545.1"/>
    </source>
</evidence>
<evidence type="ECO:0000313" key="4">
    <source>
        <dbReference type="Proteomes" id="UP000582213"/>
    </source>
</evidence>
<dbReference type="Proteomes" id="UP000582213">
    <property type="component" value="Unassembled WGS sequence"/>
</dbReference>
<keyword evidence="3" id="KW-1185">Reference proteome</keyword>
<dbReference type="Proteomes" id="UP000427373">
    <property type="component" value="Chromosome"/>
</dbReference>
<dbReference type="EMBL" id="JACHFY010000005">
    <property type="protein sequence ID" value="MBB5253545.1"/>
    <property type="molecule type" value="Genomic_DNA"/>
</dbReference>
<accession>A0A650CI28</accession>
<dbReference type="EMBL" id="CP045484">
    <property type="protein sequence ID" value="QGR17433.1"/>
    <property type="molecule type" value="Genomic_DNA"/>
</dbReference>
<proteinExistence type="predicted"/>
<dbReference type="RefSeq" id="WP_156014917.1">
    <property type="nucleotide sequence ID" value="NZ_CP045484.1"/>
</dbReference>
<reference evidence="1 4" key="2">
    <citation type="submission" date="2020-08" db="EMBL/GenBank/DDBJ databases">
        <title>Genomic Encyclopedia of Type Strains, Phase IV (KMG-IV): sequencing the most valuable type-strain genomes for metagenomic binning, comparative biology and taxonomic classification.</title>
        <authorList>
            <person name="Goeker M."/>
        </authorList>
    </citation>
    <scope>NUCLEOTIDE SEQUENCE [LARGE SCALE GENOMIC DNA]</scope>
    <source>
        <strain evidence="1 4">DSM 12421</strain>
    </source>
</reference>
<dbReference type="GeneID" id="42801511"/>
<protein>
    <submittedName>
        <fullName evidence="2">Uncharacterized protein</fullName>
    </submittedName>
</protein>
<dbReference type="AlphaFoldDB" id="A0A650CI28"/>
<evidence type="ECO:0000313" key="3">
    <source>
        <dbReference type="Proteomes" id="UP000427373"/>
    </source>
</evidence>
<organism evidence="2 3">
    <name type="scientific">Sulfurisphaera ohwakuensis</name>
    <dbReference type="NCBI Taxonomy" id="69656"/>
    <lineage>
        <taxon>Archaea</taxon>
        <taxon>Thermoproteota</taxon>
        <taxon>Thermoprotei</taxon>
        <taxon>Sulfolobales</taxon>
        <taxon>Sulfolobaceae</taxon>
        <taxon>Sulfurisphaera</taxon>
    </lineage>
</organism>
<gene>
    <name evidence="2" type="ORF">D1869_09665</name>
    <name evidence="1" type="ORF">HNQ62_001314</name>
</gene>
<reference evidence="2 3" key="1">
    <citation type="submission" date="2019-10" db="EMBL/GenBank/DDBJ databases">
        <title>Genome Sequences from Six Type Strain Members of the Archaeal Family Sulfolobaceae: Acidianus ambivalens, Acidianus infernus, Metallosphaera prunae, Stygiolobus azoricus, Sulfolobus metallicus, and Sulfurisphaera ohwakuensis.</title>
        <authorList>
            <person name="Counts J.A."/>
            <person name="Kelly R.M."/>
        </authorList>
    </citation>
    <scope>NUCLEOTIDE SEQUENCE [LARGE SCALE GENOMIC DNA]</scope>
    <source>
        <strain evidence="2 3">TA-1</strain>
    </source>
</reference>
<dbReference type="KEGG" id="soh:D1869_09665"/>
<sequence>MDKVEIEFKPFEGDKLAIFNKNIVENLSQYLQLKDNMEAKRHIIMVFVNDEKEEKAVDFFVKESKLNGILIIIKRVLK</sequence>